<evidence type="ECO:0000313" key="2">
    <source>
        <dbReference type="Proteomes" id="UP000828390"/>
    </source>
</evidence>
<sequence>MANHIKMVHKSVRLKATLTSADDSGKQQRKLTDFVKPKGTRQKWIVCTDKLALLCARDRRPISIVNGVGFIDFCRELNPSYDVYVNHASVFIPDAANLMNK</sequence>
<reference evidence="1" key="1">
    <citation type="journal article" date="2019" name="bioRxiv">
        <title>The Genome of the Zebra Mussel, Dreissena polymorpha: A Resource for Invasive Species Research.</title>
        <authorList>
            <person name="McCartney M.A."/>
            <person name="Auch B."/>
            <person name="Kono T."/>
            <person name="Mallez S."/>
            <person name="Zhang Y."/>
            <person name="Obille A."/>
            <person name="Becker A."/>
            <person name="Abrahante J.E."/>
            <person name="Garbe J."/>
            <person name="Badalamenti J.P."/>
            <person name="Herman A."/>
            <person name="Mangelson H."/>
            <person name="Liachko I."/>
            <person name="Sullivan S."/>
            <person name="Sone E.D."/>
            <person name="Koren S."/>
            <person name="Silverstein K.A.T."/>
            <person name="Beckman K.B."/>
            <person name="Gohl D.M."/>
        </authorList>
    </citation>
    <scope>NUCLEOTIDE SEQUENCE</scope>
    <source>
        <strain evidence="1">Duluth1</strain>
        <tissue evidence="1">Whole animal</tissue>
    </source>
</reference>
<dbReference type="SUPFAM" id="SSF140996">
    <property type="entry name" value="Hermes dimerisation domain"/>
    <property type="match status" value="1"/>
</dbReference>
<protein>
    <submittedName>
        <fullName evidence="1">Uncharacterized protein</fullName>
    </submittedName>
</protein>
<dbReference type="EMBL" id="JAIWYP010000009">
    <property type="protein sequence ID" value="KAH3769513.1"/>
    <property type="molecule type" value="Genomic_DNA"/>
</dbReference>
<gene>
    <name evidence="1" type="ORF">DPMN_170783</name>
</gene>
<keyword evidence="2" id="KW-1185">Reference proteome</keyword>
<evidence type="ECO:0000313" key="1">
    <source>
        <dbReference type="EMBL" id="KAH3769513.1"/>
    </source>
</evidence>
<reference evidence="1" key="2">
    <citation type="submission" date="2020-11" db="EMBL/GenBank/DDBJ databases">
        <authorList>
            <person name="McCartney M.A."/>
            <person name="Auch B."/>
            <person name="Kono T."/>
            <person name="Mallez S."/>
            <person name="Becker A."/>
            <person name="Gohl D.M."/>
            <person name="Silverstein K.A.T."/>
            <person name="Koren S."/>
            <person name="Bechman K.B."/>
            <person name="Herman A."/>
            <person name="Abrahante J.E."/>
            <person name="Garbe J."/>
        </authorList>
    </citation>
    <scope>NUCLEOTIDE SEQUENCE</scope>
    <source>
        <strain evidence="1">Duluth1</strain>
        <tissue evidence="1">Whole animal</tissue>
    </source>
</reference>
<proteinExistence type="predicted"/>
<accession>A0A9D4DYH3</accession>
<dbReference type="Gene3D" id="1.10.10.1070">
    <property type="entry name" value="Zinc finger, BED domain-containing"/>
    <property type="match status" value="1"/>
</dbReference>
<dbReference type="AlphaFoldDB" id="A0A9D4DYH3"/>
<organism evidence="1 2">
    <name type="scientific">Dreissena polymorpha</name>
    <name type="common">Zebra mussel</name>
    <name type="synonym">Mytilus polymorpha</name>
    <dbReference type="NCBI Taxonomy" id="45954"/>
    <lineage>
        <taxon>Eukaryota</taxon>
        <taxon>Metazoa</taxon>
        <taxon>Spiralia</taxon>
        <taxon>Lophotrochozoa</taxon>
        <taxon>Mollusca</taxon>
        <taxon>Bivalvia</taxon>
        <taxon>Autobranchia</taxon>
        <taxon>Heteroconchia</taxon>
        <taxon>Euheterodonta</taxon>
        <taxon>Imparidentia</taxon>
        <taxon>Neoheterodontei</taxon>
        <taxon>Myida</taxon>
        <taxon>Dreissenoidea</taxon>
        <taxon>Dreissenidae</taxon>
        <taxon>Dreissena</taxon>
    </lineage>
</organism>
<name>A0A9D4DYH3_DREPO</name>
<comment type="caution">
    <text evidence="1">The sequence shown here is derived from an EMBL/GenBank/DDBJ whole genome shotgun (WGS) entry which is preliminary data.</text>
</comment>
<dbReference type="Proteomes" id="UP000828390">
    <property type="component" value="Unassembled WGS sequence"/>
</dbReference>